<dbReference type="AlphaFoldDB" id="A0A183API1"/>
<dbReference type="Proteomes" id="UP000272942">
    <property type="component" value="Unassembled WGS sequence"/>
</dbReference>
<dbReference type="EMBL" id="UZAN01046578">
    <property type="protein sequence ID" value="VDP84333.1"/>
    <property type="molecule type" value="Genomic_DNA"/>
</dbReference>
<protein>
    <recommendedName>
        <fullName evidence="8">Nuclear pore complex protein</fullName>
    </recommendedName>
</protein>
<dbReference type="GO" id="GO:0031965">
    <property type="term" value="C:nuclear membrane"/>
    <property type="evidence" value="ECO:0007669"/>
    <property type="project" value="UniProtKB-SubCell"/>
</dbReference>
<organism evidence="12">
    <name type="scientific">Echinostoma caproni</name>
    <dbReference type="NCBI Taxonomy" id="27848"/>
    <lineage>
        <taxon>Eukaryota</taxon>
        <taxon>Metazoa</taxon>
        <taxon>Spiralia</taxon>
        <taxon>Lophotrochozoa</taxon>
        <taxon>Platyhelminthes</taxon>
        <taxon>Trematoda</taxon>
        <taxon>Digenea</taxon>
        <taxon>Plagiorchiida</taxon>
        <taxon>Echinostomata</taxon>
        <taxon>Echinostomatoidea</taxon>
        <taxon>Echinostomatidae</taxon>
        <taxon>Echinostoma</taxon>
    </lineage>
</organism>
<dbReference type="OrthoDB" id="3098at2759"/>
<dbReference type="GO" id="GO:0006406">
    <property type="term" value="P:mRNA export from nucleus"/>
    <property type="evidence" value="ECO:0007669"/>
    <property type="project" value="TreeGrafter"/>
</dbReference>
<keyword evidence="11" id="KW-1185">Reference proteome</keyword>
<dbReference type="GO" id="GO:0031080">
    <property type="term" value="C:nuclear pore outer ring"/>
    <property type="evidence" value="ECO:0007669"/>
    <property type="project" value="TreeGrafter"/>
</dbReference>
<feature type="region of interest" description="Disordered" evidence="9">
    <location>
        <begin position="160"/>
        <end position="187"/>
    </location>
</feature>
<evidence type="ECO:0000313" key="10">
    <source>
        <dbReference type="EMBL" id="VDP84333.1"/>
    </source>
</evidence>
<evidence type="ECO:0000256" key="3">
    <source>
        <dbReference type="ARBA" id="ARBA00022816"/>
    </source>
</evidence>
<dbReference type="Gene3D" id="1.20.190.50">
    <property type="match status" value="1"/>
</dbReference>
<dbReference type="Pfam" id="PF04121">
    <property type="entry name" value="Nup84_Nup100"/>
    <property type="match status" value="2"/>
</dbReference>
<evidence type="ECO:0000256" key="1">
    <source>
        <dbReference type="ARBA" id="ARBA00009510"/>
    </source>
</evidence>
<keyword evidence="5 8" id="KW-0811">Translocation</keyword>
<keyword evidence="2 8" id="KW-0813">Transport</keyword>
<name>A0A183API1_9TREM</name>
<keyword evidence="8" id="KW-0472">Membrane</keyword>
<dbReference type="WBParaSite" id="ECPE_0000889401-mRNA-1">
    <property type="protein sequence ID" value="ECPE_0000889401-mRNA-1"/>
    <property type="gene ID" value="ECPE_0000889401"/>
</dbReference>
<dbReference type="PANTHER" id="PTHR13003">
    <property type="entry name" value="NUP107-RELATED"/>
    <property type="match status" value="1"/>
</dbReference>
<evidence type="ECO:0000313" key="12">
    <source>
        <dbReference type="WBParaSite" id="ECPE_0000889401-mRNA-1"/>
    </source>
</evidence>
<comment type="subcellular location">
    <subcellularLocation>
        <location evidence="8">Nucleus</location>
        <location evidence="8">Nuclear pore complex</location>
    </subcellularLocation>
    <subcellularLocation>
        <location evidence="8">Nucleus membrane</location>
    </subcellularLocation>
</comment>
<comment type="function">
    <text evidence="8">Functions as a component of the nuclear pore complex (NPC).</text>
</comment>
<evidence type="ECO:0000256" key="4">
    <source>
        <dbReference type="ARBA" id="ARBA00022927"/>
    </source>
</evidence>
<comment type="subunit">
    <text evidence="8">Part of the nuclear pore complex (NPC).</text>
</comment>
<dbReference type="Gene3D" id="1.10.3450.20">
    <property type="match status" value="1"/>
</dbReference>
<gene>
    <name evidence="10" type="ORF">ECPE_LOCUS8866</name>
</gene>
<evidence type="ECO:0000256" key="5">
    <source>
        <dbReference type="ARBA" id="ARBA00023010"/>
    </source>
</evidence>
<accession>A0A183API1</accession>
<dbReference type="GO" id="GO:0017056">
    <property type="term" value="F:structural constituent of nuclear pore"/>
    <property type="evidence" value="ECO:0007669"/>
    <property type="project" value="UniProtKB-UniRule"/>
</dbReference>
<keyword evidence="6 8" id="KW-0906">Nuclear pore complex</keyword>
<dbReference type="GO" id="GO:0000973">
    <property type="term" value="P:post-transcriptional tethering of RNA polymerase II gene DNA at nuclear periphery"/>
    <property type="evidence" value="ECO:0007669"/>
    <property type="project" value="TreeGrafter"/>
</dbReference>
<evidence type="ECO:0000256" key="6">
    <source>
        <dbReference type="ARBA" id="ARBA00023132"/>
    </source>
</evidence>
<evidence type="ECO:0000256" key="8">
    <source>
        <dbReference type="RuleBase" id="RU365072"/>
    </source>
</evidence>
<evidence type="ECO:0000256" key="2">
    <source>
        <dbReference type="ARBA" id="ARBA00022448"/>
    </source>
</evidence>
<evidence type="ECO:0000313" key="11">
    <source>
        <dbReference type="Proteomes" id="UP000272942"/>
    </source>
</evidence>
<evidence type="ECO:0000256" key="7">
    <source>
        <dbReference type="ARBA" id="ARBA00023242"/>
    </source>
</evidence>
<dbReference type="InterPro" id="IPR007252">
    <property type="entry name" value="Nup84/Nup107"/>
</dbReference>
<reference evidence="12" key="1">
    <citation type="submission" date="2016-06" db="UniProtKB">
        <authorList>
            <consortium name="WormBaseParasite"/>
        </authorList>
    </citation>
    <scope>IDENTIFICATION</scope>
</reference>
<keyword evidence="3" id="KW-0509">mRNA transport</keyword>
<dbReference type="GO" id="GO:0006606">
    <property type="term" value="P:protein import into nucleus"/>
    <property type="evidence" value="ECO:0007669"/>
    <property type="project" value="TreeGrafter"/>
</dbReference>
<proteinExistence type="inferred from homology"/>
<comment type="similarity">
    <text evidence="1 8">Belongs to the nucleoporin Nup84/Nup107 family.</text>
</comment>
<evidence type="ECO:0000256" key="9">
    <source>
        <dbReference type="SAM" id="MobiDB-lite"/>
    </source>
</evidence>
<dbReference type="PANTHER" id="PTHR13003:SF2">
    <property type="entry name" value="NUCLEAR PORE COMPLEX PROTEIN NUP107"/>
    <property type="match status" value="1"/>
</dbReference>
<keyword evidence="7 8" id="KW-0539">Nucleus</keyword>
<sequence length="696" mass="78365">MEDASVQHSEREIVKLLYEKDNQLREMQMLIDWLERRVREHIEQVAERYECLFNQSTTWENTAHLLSYLPPNEVRTRKLVTELHPDAVNCTGGKLTIEDQKDNDRFLNYLFLCVRGGDLMRAHRLCMQRGEFWRAVSLEGWRPFHFSGFMPNSSDIRFDGAATDTDDQMDQDLDDANPESTGPTGRTVRNVTRVTRPAATDVTTRLHMYERAIYAAMSGNLGVLQRTLPASWTDLLWAHCRAAVEARVDSSLRHLLHTGPRANTLAVTGKTNSLWPLDAGLSLPSIAWLPKEWTIGDAFDRVESTLGWSALGYMQNASAIALDEVRRSALNDFLLGDGSQRSTIPMYDRTSGQQAPISVLLHCIFYATQQAVMLRDYDAYLSTLADLMPKLVTAGLGLTLPPDLGPLNTLEPPQHIQSGTKDVVVCQALRFLAHFVLFLRAVEPNIQDESCAEVIKAYLYLLMAEQRSELVANYASTLPTNALRIQWYSAFLAGITQAHEREHCLQLAVAYGFDVPRLSRAVVRLIRQRQPVAPFQLRSVNDWSGRGVSTRHPALVDTAQGAELAAMLQEEKLGKLTEADRMRIIAMDWLFFDPKQRGEALVVANSLLRVFVAMNCLKAAQQVLSKLPPGTLGQAELICENLGSPQWLVNAIHEHQCLVLYLDSQAIHEEHKVEELTPYFIDLDNRRGAQHPSSTV</sequence>
<feature type="compositionally biased region" description="Acidic residues" evidence="9">
    <location>
        <begin position="164"/>
        <end position="177"/>
    </location>
</feature>
<keyword evidence="4" id="KW-0653">Protein transport</keyword>
<reference evidence="10 11" key="2">
    <citation type="submission" date="2018-11" db="EMBL/GenBank/DDBJ databases">
        <authorList>
            <consortium name="Pathogen Informatics"/>
        </authorList>
    </citation>
    <scope>NUCLEOTIDE SEQUENCE [LARGE SCALE GENOMIC DNA]</scope>
    <source>
        <strain evidence="10 11">Egypt</strain>
    </source>
</reference>